<dbReference type="OrthoDB" id="9785745at2"/>
<organism evidence="6 7">
    <name type="scientific">Tengunoibacter tsumagoiensis</name>
    <dbReference type="NCBI Taxonomy" id="2014871"/>
    <lineage>
        <taxon>Bacteria</taxon>
        <taxon>Bacillati</taxon>
        <taxon>Chloroflexota</taxon>
        <taxon>Ktedonobacteria</taxon>
        <taxon>Ktedonobacterales</taxon>
        <taxon>Dictyobacteraceae</taxon>
        <taxon>Tengunoibacter</taxon>
    </lineage>
</organism>
<evidence type="ECO:0000313" key="7">
    <source>
        <dbReference type="Proteomes" id="UP000287352"/>
    </source>
</evidence>
<feature type="domain" description="HTH lysR-type" evidence="5">
    <location>
        <begin position="1"/>
        <end position="58"/>
    </location>
</feature>
<name>A0A402A1S4_9CHLR</name>
<keyword evidence="2" id="KW-0805">Transcription regulation</keyword>
<dbReference type="Gene3D" id="3.40.190.290">
    <property type="match status" value="1"/>
</dbReference>
<dbReference type="InterPro" id="IPR036390">
    <property type="entry name" value="WH_DNA-bd_sf"/>
</dbReference>
<comment type="caution">
    <text evidence="6">The sequence shown here is derived from an EMBL/GenBank/DDBJ whole genome shotgun (WGS) entry which is preliminary data.</text>
</comment>
<keyword evidence="3" id="KW-0238">DNA-binding</keyword>
<dbReference type="Pfam" id="PF03466">
    <property type="entry name" value="LysR_substrate"/>
    <property type="match status" value="1"/>
</dbReference>
<dbReference type="AlphaFoldDB" id="A0A402A1S4"/>
<keyword evidence="7" id="KW-1185">Reference proteome</keyword>
<dbReference type="InterPro" id="IPR005119">
    <property type="entry name" value="LysR_subst-bd"/>
</dbReference>
<evidence type="ECO:0000256" key="1">
    <source>
        <dbReference type="ARBA" id="ARBA00009437"/>
    </source>
</evidence>
<dbReference type="SUPFAM" id="SSF46785">
    <property type="entry name" value="Winged helix' DNA-binding domain"/>
    <property type="match status" value="1"/>
</dbReference>
<accession>A0A402A1S4</accession>
<proteinExistence type="inferred from homology"/>
<evidence type="ECO:0000259" key="5">
    <source>
        <dbReference type="PROSITE" id="PS50931"/>
    </source>
</evidence>
<sequence length="301" mass="33740">MNLQNLRIFLKVAELEHVTRAAEVLNLSQPAVTKIIQSLEREAHLKFVERQGRRIVLTQAGRVLQSYARRLFALEHEMDAALGALRDVEGGEVSLAVNTTAWTYLLPPIVARFRERYPRVRLQIAVLNSHEIMEKTLNWELDFGLIEGTATELPPPLQMHIFSQDRLILVASPQHPFAQKESISAEMICIGELLLREEGSGIREVIEQACRIQGLVIQPLLTLSDNEALKQMVMSGVGVTILSELVVQRELASGELVQLPMLDFALQAQLSLIQRNDKLLSPASQAFLRFLVAANTHSQFA</sequence>
<dbReference type="Gene3D" id="1.10.10.10">
    <property type="entry name" value="Winged helix-like DNA-binding domain superfamily/Winged helix DNA-binding domain"/>
    <property type="match status" value="1"/>
</dbReference>
<evidence type="ECO:0000256" key="3">
    <source>
        <dbReference type="ARBA" id="ARBA00023125"/>
    </source>
</evidence>
<dbReference type="PANTHER" id="PTHR30126">
    <property type="entry name" value="HTH-TYPE TRANSCRIPTIONAL REGULATOR"/>
    <property type="match status" value="1"/>
</dbReference>
<dbReference type="SUPFAM" id="SSF53850">
    <property type="entry name" value="Periplasmic binding protein-like II"/>
    <property type="match status" value="1"/>
</dbReference>
<dbReference type="PANTHER" id="PTHR30126:SF39">
    <property type="entry name" value="HTH-TYPE TRANSCRIPTIONAL REGULATOR CYSL"/>
    <property type="match status" value="1"/>
</dbReference>
<dbReference type="FunFam" id="1.10.10.10:FF:000001">
    <property type="entry name" value="LysR family transcriptional regulator"/>
    <property type="match status" value="1"/>
</dbReference>
<dbReference type="Proteomes" id="UP000287352">
    <property type="component" value="Unassembled WGS sequence"/>
</dbReference>
<comment type="similarity">
    <text evidence="1">Belongs to the LysR transcriptional regulatory family.</text>
</comment>
<protein>
    <submittedName>
        <fullName evidence="6">LysR family transcriptional regulator</fullName>
    </submittedName>
</protein>
<dbReference type="InterPro" id="IPR000847">
    <property type="entry name" value="LysR_HTH_N"/>
</dbReference>
<dbReference type="GO" id="GO:0003700">
    <property type="term" value="F:DNA-binding transcription factor activity"/>
    <property type="evidence" value="ECO:0007669"/>
    <property type="project" value="InterPro"/>
</dbReference>
<evidence type="ECO:0000256" key="4">
    <source>
        <dbReference type="ARBA" id="ARBA00023163"/>
    </source>
</evidence>
<evidence type="ECO:0000313" key="6">
    <source>
        <dbReference type="EMBL" id="GCE12999.1"/>
    </source>
</evidence>
<evidence type="ECO:0000256" key="2">
    <source>
        <dbReference type="ARBA" id="ARBA00023015"/>
    </source>
</evidence>
<keyword evidence="4" id="KW-0804">Transcription</keyword>
<gene>
    <name evidence="6" type="ORF">KTT_28580</name>
</gene>
<dbReference type="RefSeq" id="WP_126580569.1">
    <property type="nucleotide sequence ID" value="NZ_BIFR01000001.1"/>
</dbReference>
<dbReference type="EMBL" id="BIFR01000001">
    <property type="protein sequence ID" value="GCE12999.1"/>
    <property type="molecule type" value="Genomic_DNA"/>
</dbReference>
<dbReference type="GO" id="GO:0000976">
    <property type="term" value="F:transcription cis-regulatory region binding"/>
    <property type="evidence" value="ECO:0007669"/>
    <property type="project" value="TreeGrafter"/>
</dbReference>
<dbReference type="InterPro" id="IPR036388">
    <property type="entry name" value="WH-like_DNA-bd_sf"/>
</dbReference>
<dbReference type="Pfam" id="PF00126">
    <property type="entry name" value="HTH_1"/>
    <property type="match status" value="1"/>
</dbReference>
<dbReference type="PROSITE" id="PS50931">
    <property type="entry name" value="HTH_LYSR"/>
    <property type="match status" value="1"/>
</dbReference>
<reference evidence="7" key="1">
    <citation type="submission" date="2018-12" db="EMBL/GenBank/DDBJ databases">
        <title>Tengunoibacter tsumagoiensis gen. nov., sp. nov., Dictyobacter kobayashii sp. nov., D. alpinus sp. nov., and D. joshuensis sp. nov. and description of Dictyobacteraceae fam. nov. within the order Ktedonobacterales isolated from Tengu-no-mugimeshi.</title>
        <authorList>
            <person name="Wang C.M."/>
            <person name="Zheng Y."/>
            <person name="Sakai Y."/>
            <person name="Toyoda A."/>
            <person name="Minakuchi Y."/>
            <person name="Abe K."/>
            <person name="Yokota A."/>
            <person name="Yabe S."/>
        </authorList>
    </citation>
    <scope>NUCLEOTIDE SEQUENCE [LARGE SCALE GENOMIC DNA]</scope>
    <source>
        <strain evidence="7">Uno3</strain>
    </source>
</reference>